<name>A0ABS6UNQ7_9PSEU</name>
<keyword evidence="3" id="KW-1185">Reference proteome</keyword>
<gene>
    <name evidence="2" type="ORF">I4I81_04550</name>
</gene>
<protein>
    <submittedName>
        <fullName evidence="2">GNAT family N-acetyltransferase</fullName>
    </submittedName>
</protein>
<reference evidence="2 3" key="1">
    <citation type="submission" date="2020-11" db="EMBL/GenBank/DDBJ databases">
        <title>Pseudonocardia abyssalis sp. nov. and Pseudonocardia oceani sp. nov., description and phylogenomic analysis of two novel actinomycetes isolated from the deep Southern Ocean.</title>
        <authorList>
            <person name="Parra J."/>
        </authorList>
    </citation>
    <scope>NUCLEOTIDE SEQUENCE [LARGE SCALE GENOMIC DNA]</scope>
    <source>
        <strain evidence="2 3">KRD-168</strain>
    </source>
</reference>
<evidence type="ECO:0000313" key="3">
    <source>
        <dbReference type="Proteomes" id="UP000694287"/>
    </source>
</evidence>
<dbReference type="Proteomes" id="UP000694287">
    <property type="component" value="Unassembled WGS sequence"/>
</dbReference>
<feature type="domain" description="N-acetyltransferase" evidence="1">
    <location>
        <begin position="1"/>
        <end position="140"/>
    </location>
</feature>
<proteinExistence type="predicted"/>
<evidence type="ECO:0000313" key="2">
    <source>
        <dbReference type="EMBL" id="MBW0133528.1"/>
    </source>
</evidence>
<comment type="caution">
    <text evidence="2">The sequence shown here is derived from an EMBL/GenBank/DDBJ whole genome shotgun (WGS) entry which is preliminary data.</text>
</comment>
<dbReference type="Pfam" id="PF00583">
    <property type="entry name" value="Acetyltransf_1"/>
    <property type="match status" value="1"/>
</dbReference>
<evidence type="ECO:0000259" key="1">
    <source>
        <dbReference type="PROSITE" id="PS51186"/>
    </source>
</evidence>
<dbReference type="EMBL" id="JADQDK010000001">
    <property type="protein sequence ID" value="MBW0133528.1"/>
    <property type="molecule type" value="Genomic_DNA"/>
</dbReference>
<accession>A0ABS6UNQ7</accession>
<dbReference type="CDD" id="cd04301">
    <property type="entry name" value="NAT_SF"/>
    <property type="match status" value="1"/>
</dbReference>
<organism evidence="2 3">
    <name type="scientific">Pseudonocardia abyssalis</name>
    <dbReference type="NCBI Taxonomy" id="2792008"/>
    <lineage>
        <taxon>Bacteria</taxon>
        <taxon>Bacillati</taxon>
        <taxon>Actinomycetota</taxon>
        <taxon>Actinomycetes</taxon>
        <taxon>Pseudonocardiales</taxon>
        <taxon>Pseudonocardiaceae</taxon>
        <taxon>Pseudonocardia</taxon>
    </lineage>
</organism>
<dbReference type="PROSITE" id="PS51186">
    <property type="entry name" value="GNAT"/>
    <property type="match status" value="1"/>
</dbReference>
<dbReference type="InterPro" id="IPR000182">
    <property type="entry name" value="GNAT_dom"/>
</dbReference>
<sequence length="304" mass="31983">MDVHPLGATDLDVADEIFRDAFGTFLGSDVFGDTDLLRTRFRAGHTTVLGAYHGSDLVGSNVVSRWGDVGWFGPLSVAPKLWDAGVGSRLMVATMEVFADWGVTHQGLFTFAHSPRHHGLYQKFGFWPRFLTAIMSRQVTGSEPPAGRLLSAAEDRAAAVAGCLAVTDALHAGLDVTGEIGSVLDQGLGDVVLVGDPDAPSGLAVCHTGAGSEAGTGIAFVKFAAVTPGPQARDAFDSLLAACQGWAAAAGARRLVAGVNTGRHDAYRHLLASGFRTDTPGVTMHRPNGPGYDRPDAYVLDDWR</sequence>